<dbReference type="InterPro" id="IPR053137">
    <property type="entry name" value="NLR-like"/>
</dbReference>
<dbReference type="InterPro" id="IPR035994">
    <property type="entry name" value="Nucleoside_phosphorylase_sf"/>
</dbReference>
<evidence type="ECO:0000256" key="2">
    <source>
        <dbReference type="SAM" id="MobiDB-lite"/>
    </source>
</evidence>
<feature type="region of interest" description="Disordered" evidence="2">
    <location>
        <begin position="1137"/>
        <end position="1156"/>
    </location>
</feature>
<feature type="domain" description="Nephrocystin 3-like N-terminal" evidence="3">
    <location>
        <begin position="367"/>
        <end position="537"/>
    </location>
</feature>
<dbReference type="SUPFAM" id="SSF50969">
    <property type="entry name" value="YVTN repeat-like/Quinoprotein amine dehydrogenase"/>
    <property type="match status" value="1"/>
</dbReference>
<evidence type="ECO:0000259" key="3">
    <source>
        <dbReference type="Pfam" id="PF24883"/>
    </source>
</evidence>
<dbReference type="STRING" id="97331.A0A437A4U9"/>
<accession>A0A437A4U9</accession>
<keyword evidence="1" id="KW-0677">Repeat</keyword>
<organism evidence="4 5">
    <name type="scientific">Arthrobotrys flagrans</name>
    <name type="common">Nematode-trapping fungus</name>
    <name type="synonym">Trichothecium flagrans</name>
    <dbReference type="NCBI Taxonomy" id="97331"/>
    <lineage>
        <taxon>Eukaryota</taxon>
        <taxon>Fungi</taxon>
        <taxon>Dikarya</taxon>
        <taxon>Ascomycota</taxon>
        <taxon>Pezizomycotina</taxon>
        <taxon>Orbiliomycetes</taxon>
        <taxon>Orbiliales</taxon>
        <taxon>Orbiliaceae</taxon>
        <taxon>Arthrobotrys</taxon>
    </lineage>
</organism>
<dbReference type="InterPro" id="IPR027417">
    <property type="entry name" value="P-loop_NTPase"/>
</dbReference>
<dbReference type="InterPro" id="IPR015943">
    <property type="entry name" value="WD40/YVTN_repeat-like_dom_sf"/>
</dbReference>
<dbReference type="GeneID" id="93586759"/>
<dbReference type="GO" id="GO:0003824">
    <property type="term" value="F:catalytic activity"/>
    <property type="evidence" value="ECO:0007669"/>
    <property type="project" value="InterPro"/>
</dbReference>
<dbReference type="RefSeq" id="XP_067491702.1">
    <property type="nucleotide sequence ID" value="XM_067633544.1"/>
</dbReference>
<dbReference type="InterPro" id="IPR011044">
    <property type="entry name" value="Quino_amine_DH_bsu"/>
</dbReference>
<evidence type="ECO:0000313" key="5">
    <source>
        <dbReference type="Proteomes" id="UP000283090"/>
    </source>
</evidence>
<dbReference type="InterPro" id="IPR001680">
    <property type="entry name" value="WD40_rpt"/>
</dbReference>
<dbReference type="EMBL" id="SAEB01000006">
    <property type="protein sequence ID" value="RVD86158.1"/>
    <property type="molecule type" value="Genomic_DNA"/>
</dbReference>
<keyword evidence="5" id="KW-1185">Reference proteome</keyword>
<dbReference type="SUPFAM" id="SSF53167">
    <property type="entry name" value="Purine and uridine phosphorylases"/>
    <property type="match status" value="1"/>
</dbReference>
<dbReference type="PANTHER" id="PTHR46082:SF11">
    <property type="entry name" value="AAA+ ATPASE DOMAIN-CONTAINING PROTEIN-RELATED"/>
    <property type="match status" value="1"/>
</dbReference>
<sequence>MAKLLDPSDYKVGWICALPLEFTAAVAVLDAIHSDLPRDEYDTNAYKFGRVGYCNIIVAGLPSGVYGLTSATTVATNLRRSFPSVASCLVVGIGGGAPLLPKNDIRLGDVVVSHPTPGYGGVLQYDYGKTVQTGKFEQTGVLNKPPDIFLAAITKFKSEYPPLGNKSLEKVISQVLDSGRVPIAFSRPSLESDDRLFKESYDHPSGYETCDHCDHKMVVDRTRRPSDQPEIHYGLIASANQVMKHGATRHRLSKEKDILCFEMEAAGVMDKIPSLIIRGICDYSDSHKNKRWQYYAALVAAVYARELILQLGPPPAARKLENEDPGRLGGIGTRDIFECLQALGGTNPMDDKIRIEQSKDKLIRESYYWILNDQNFQQWLWSTSRPILRISGDPGKGKTMIMIGMVDHMTEIFDHEINTRVAMSFFFCQATDGRLNNAVSVLKGLISQLISNPRYPGLVRYVKSEIALRGNDYFTGPNTLSALRRVFSKIFADPQYDFFCFMVDALDECSEGLNELLEVICSTSTNSQKVRWLTTSRNRPEIESHFESTGSQLQVSLELNNKHIGMTVDTYINSKVMELGKKKRYPAKVQNEVDTLLREKAGDTFLWVHLACKELEKAYSYNAVAILKNLPPGLNSFYKGLLEQISGSCYDENVKFCSQILSAAVVAFRPLSLREMVTVAGLPLAMDENDIEVQVKNCGSFLAIQHDTIFFVHQSAKDFLDEQVGSNLVIPRGLGHQHHEVVNRCLQQLQRELKMDICNLSDPNFPTNELTAKQRDPVIHLRYACYYWVNHLALVGPPTSTEAELVLSFLKKHLLHWMELMIVLDPDFETVNLFKYLEDIMRGAPNESLKELLYDLKRFSQYHQASISEAPLQLYSACLVFSPENSIIKSLFRHMMPEWIQRTTSLRKDWGSLVQAFEPDAGARVGRITLSSDDRILAIEIANRGFKLWDISSGAILHSLAPPNIDSVRSLRFSPDNKFIAAVTKYQVSTSITIWDVASGTGKIIYSRNTPGSIDQFETSMIWIPSSTPTLVYANTPKDLVLVHTELDKAPEPFIQPQDIQCRRTKNAGEAQLSLACSNLGTHLASGAESFGFILLWDVVSRAPLMRIDISRVGVGLQTSQGRTPGAEMHMHNLENVEKSRKKATKSGPQGEKQTRDQLELCFTTDHQLLVARGKALYKVGGIGTNSPSFAEIVSFDSYDGPTPSYRPQFLQNGSRLAIRISADILRIYDTHSGGLLRSLNISFGQYTVLNSSMSQYFIGKQSAVRILDVPSENLQQLRSSENIIQEYYNLAVSPNWKFLATCQGSSIIVWEYGSSTPPRLWDAHGGEHAFKRIDWLEFSPDGEQLASSTKQALSFWRTRSGSHVRTLQDWPRRLWEEAEIERSSRDCLWNYEYMKKAKTPAGDIVSTVFSFTGKLAVLGSCGRVQVRMFDPNSDSVSTRRLSGFNSVDSTFRELDIMKVIIRFSPDGSLVMTQTEFTIELRNAASGELYRTFNGWNKSVIAAAFSPTGKQLSMAFRDSRSRTDTLNTLTWSSGQDSESSESNTLPNPEEWAHWAQNQVIMTDGSMMILKSSGGWLSVPSMTYFLRFDHWLCFRGRRILAFPPDEKIEVTGIYQNTVFLVTSSGAMMTLEISQLDKDLGVLHNSARR</sequence>
<protein>
    <recommendedName>
        <fullName evidence="3">Nephrocystin 3-like N-terminal domain-containing protein</fullName>
    </recommendedName>
</protein>
<dbReference type="PANTHER" id="PTHR46082">
    <property type="entry name" value="ATP/GTP-BINDING PROTEIN-RELATED"/>
    <property type="match status" value="1"/>
</dbReference>
<evidence type="ECO:0000256" key="1">
    <source>
        <dbReference type="ARBA" id="ARBA00022737"/>
    </source>
</evidence>
<gene>
    <name evidence="4" type="ORF">DFL_004448</name>
</gene>
<reference evidence="4 5" key="1">
    <citation type="submission" date="2019-01" db="EMBL/GenBank/DDBJ databases">
        <title>Intercellular communication is required for trap formation in the nematode-trapping fungus Duddingtonia flagrans.</title>
        <authorList>
            <person name="Youssar L."/>
            <person name="Wernet V."/>
            <person name="Hensel N."/>
            <person name="Hildebrandt H.-G."/>
            <person name="Fischer R."/>
        </authorList>
    </citation>
    <scope>NUCLEOTIDE SEQUENCE [LARGE SCALE GENOMIC DNA]</scope>
    <source>
        <strain evidence="4 5">CBS H-5679</strain>
    </source>
</reference>
<dbReference type="VEuPathDB" id="FungiDB:DFL_004448"/>
<dbReference type="InterPro" id="IPR056884">
    <property type="entry name" value="NPHP3-like_N"/>
</dbReference>
<dbReference type="GO" id="GO:0009116">
    <property type="term" value="P:nucleoside metabolic process"/>
    <property type="evidence" value="ECO:0007669"/>
    <property type="project" value="InterPro"/>
</dbReference>
<proteinExistence type="predicted"/>
<dbReference type="SMART" id="SM00320">
    <property type="entry name" value="WD40"/>
    <property type="match status" value="5"/>
</dbReference>
<dbReference type="OrthoDB" id="1658288at2759"/>
<dbReference type="Proteomes" id="UP000283090">
    <property type="component" value="Unassembled WGS sequence"/>
</dbReference>
<dbReference type="Gene3D" id="3.40.50.1580">
    <property type="entry name" value="Nucleoside phosphorylase domain"/>
    <property type="match status" value="1"/>
</dbReference>
<dbReference type="InterPro" id="IPR011047">
    <property type="entry name" value="Quinoprotein_ADH-like_sf"/>
</dbReference>
<name>A0A437A4U9_ARTFL</name>
<dbReference type="Pfam" id="PF24883">
    <property type="entry name" value="NPHP3_N"/>
    <property type="match status" value="1"/>
</dbReference>
<dbReference type="Gene3D" id="2.130.10.10">
    <property type="entry name" value="YVTN repeat-like/Quinoprotein amine dehydrogenase"/>
    <property type="match status" value="3"/>
</dbReference>
<dbReference type="SUPFAM" id="SSF50998">
    <property type="entry name" value="Quinoprotein alcohol dehydrogenase-like"/>
    <property type="match status" value="1"/>
</dbReference>
<evidence type="ECO:0000313" key="4">
    <source>
        <dbReference type="EMBL" id="RVD86158.1"/>
    </source>
</evidence>
<comment type="caution">
    <text evidence="4">The sequence shown here is derived from an EMBL/GenBank/DDBJ whole genome shotgun (WGS) entry which is preliminary data.</text>
</comment>
<dbReference type="Gene3D" id="3.40.50.300">
    <property type="entry name" value="P-loop containing nucleotide triphosphate hydrolases"/>
    <property type="match status" value="1"/>
</dbReference>